<feature type="transmembrane region" description="Helical" evidence="1">
    <location>
        <begin position="201"/>
        <end position="223"/>
    </location>
</feature>
<feature type="transmembrane region" description="Helical" evidence="1">
    <location>
        <begin position="61"/>
        <end position="81"/>
    </location>
</feature>
<feature type="transmembrane region" description="Helical" evidence="1">
    <location>
        <begin position="22"/>
        <end position="40"/>
    </location>
</feature>
<dbReference type="EMBL" id="GL883127">
    <property type="protein sequence ID" value="EGG02974.1"/>
    <property type="molecule type" value="Genomic_DNA"/>
</dbReference>
<evidence type="ECO:0000313" key="3">
    <source>
        <dbReference type="Proteomes" id="UP000001072"/>
    </source>
</evidence>
<dbReference type="InParanoid" id="F4RXJ3"/>
<organism evidence="3">
    <name type="scientific">Melampsora larici-populina (strain 98AG31 / pathotype 3-4-7)</name>
    <name type="common">Poplar leaf rust fungus</name>
    <dbReference type="NCBI Taxonomy" id="747676"/>
    <lineage>
        <taxon>Eukaryota</taxon>
        <taxon>Fungi</taxon>
        <taxon>Dikarya</taxon>
        <taxon>Basidiomycota</taxon>
        <taxon>Pucciniomycotina</taxon>
        <taxon>Pucciniomycetes</taxon>
        <taxon>Pucciniales</taxon>
        <taxon>Melampsoraceae</taxon>
        <taxon>Melampsora</taxon>
    </lineage>
</organism>
<evidence type="ECO:0000313" key="2">
    <source>
        <dbReference type="EMBL" id="EGG02974.1"/>
    </source>
</evidence>
<dbReference type="RefSeq" id="XP_007413767.1">
    <property type="nucleotide sequence ID" value="XM_007413705.1"/>
</dbReference>
<dbReference type="KEGG" id="mlr:MELLADRAFT_66013"/>
<dbReference type="VEuPathDB" id="FungiDB:MELLADRAFT_66013"/>
<proteinExistence type="predicted"/>
<keyword evidence="1" id="KW-1133">Transmembrane helix</keyword>
<accession>F4RXJ3</accession>
<sequence>MSCQLYTDIVRRPVRGKLFLEWYRFPIAGFMLWCIMWGSVANRARAFWDPTFRQDSHRERCGMPSWVTNLLNGIFVFWAVANVPAYVPQADIFNILDRVTKELLLASTDADAMQFSWFKLGMIISPLERLPELYQRFASAYLKTHYAFMILLVILMTIYMLFVYLTSRQYKTLYKSKTHIPFGTDPNIRLKVTYREEIKALFIEAGCLCFWLTSYFPVFVWTVTARSGEVLMLSPQSVMVPELCFGIPVGLN</sequence>
<keyword evidence="3" id="KW-1185">Reference proteome</keyword>
<protein>
    <submittedName>
        <fullName evidence="2">Uncharacterized protein</fullName>
    </submittedName>
</protein>
<keyword evidence="1" id="KW-0812">Transmembrane</keyword>
<gene>
    <name evidence="2" type="ORF">MELLADRAFT_66013</name>
</gene>
<evidence type="ECO:0000256" key="1">
    <source>
        <dbReference type="SAM" id="Phobius"/>
    </source>
</evidence>
<reference evidence="3" key="1">
    <citation type="journal article" date="2011" name="Proc. Natl. Acad. Sci. U.S.A.">
        <title>Obligate biotrophy features unraveled by the genomic analysis of rust fungi.</title>
        <authorList>
            <person name="Duplessis S."/>
            <person name="Cuomo C.A."/>
            <person name="Lin Y.-C."/>
            <person name="Aerts A."/>
            <person name="Tisserant E."/>
            <person name="Veneault-Fourrey C."/>
            <person name="Joly D.L."/>
            <person name="Hacquard S."/>
            <person name="Amselem J."/>
            <person name="Cantarel B.L."/>
            <person name="Chiu R."/>
            <person name="Coutinho P.M."/>
            <person name="Feau N."/>
            <person name="Field M."/>
            <person name="Frey P."/>
            <person name="Gelhaye E."/>
            <person name="Goldberg J."/>
            <person name="Grabherr M.G."/>
            <person name="Kodira C.D."/>
            <person name="Kohler A."/>
            <person name="Kuees U."/>
            <person name="Lindquist E.A."/>
            <person name="Lucas S.M."/>
            <person name="Mago R."/>
            <person name="Mauceli E."/>
            <person name="Morin E."/>
            <person name="Murat C."/>
            <person name="Pangilinan J.L."/>
            <person name="Park R."/>
            <person name="Pearson M."/>
            <person name="Quesneville H."/>
            <person name="Rouhier N."/>
            <person name="Sakthikumar S."/>
            <person name="Salamov A.A."/>
            <person name="Schmutz J."/>
            <person name="Selles B."/>
            <person name="Shapiro H."/>
            <person name="Tanguay P."/>
            <person name="Tuskan G.A."/>
            <person name="Henrissat B."/>
            <person name="Van de Peer Y."/>
            <person name="Rouze P."/>
            <person name="Ellis J.G."/>
            <person name="Dodds P.N."/>
            <person name="Schein J.E."/>
            <person name="Zhong S."/>
            <person name="Hamelin R.C."/>
            <person name="Grigoriev I.V."/>
            <person name="Szabo L.J."/>
            <person name="Martin F."/>
        </authorList>
    </citation>
    <scope>NUCLEOTIDE SEQUENCE [LARGE SCALE GENOMIC DNA]</scope>
    <source>
        <strain evidence="3">98AG31 / pathotype 3-4-7</strain>
    </source>
</reference>
<dbReference type="GeneID" id="18930539"/>
<feature type="transmembrane region" description="Helical" evidence="1">
    <location>
        <begin position="146"/>
        <end position="165"/>
    </location>
</feature>
<keyword evidence="1" id="KW-0472">Membrane</keyword>
<name>F4RXJ3_MELLP</name>
<dbReference type="HOGENOM" id="CLU_1103006_0_0_1"/>
<dbReference type="AlphaFoldDB" id="F4RXJ3"/>
<dbReference type="Proteomes" id="UP000001072">
    <property type="component" value="Unassembled WGS sequence"/>
</dbReference>